<gene>
    <name evidence="5" type="ORF">CTAYLR_001664</name>
</gene>
<dbReference type="FunFam" id="3.40.50.300:FF:001660">
    <property type="entry name" value="NF-X1 finger and helicase protein, putative"/>
    <property type="match status" value="1"/>
</dbReference>
<evidence type="ECO:0000259" key="3">
    <source>
        <dbReference type="Pfam" id="PF13086"/>
    </source>
</evidence>
<dbReference type="Pfam" id="PF13086">
    <property type="entry name" value="AAA_11"/>
    <property type="match status" value="1"/>
</dbReference>
<evidence type="ECO:0000256" key="1">
    <source>
        <dbReference type="SAM" id="Coils"/>
    </source>
</evidence>
<accession>A0AAD7UC86</accession>
<evidence type="ECO:0000313" key="6">
    <source>
        <dbReference type="Proteomes" id="UP001230188"/>
    </source>
</evidence>
<reference evidence="5" key="1">
    <citation type="submission" date="2023-01" db="EMBL/GenBank/DDBJ databases">
        <title>Metagenome sequencing of chrysophaentin producing Chrysophaeum taylorii.</title>
        <authorList>
            <person name="Davison J."/>
            <person name="Bewley C."/>
        </authorList>
    </citation>
    <scope>NUCLEOTIDE SEQUENCE</scope>
    <source>
        <strain evidence="5">NIES-1699</strain>
    </source>
</reference>
<comment type="caution">
    <text evidence="5">The sequence shown here is derived from an EMBL/GenBank/DDBJ whole genome shotgun (WGS) entry which is preliminary data.</text>
</comment>
<keyword evidence="6" id="KW-1185">Reference proteome</keyword>
<dbReference type="InterPro" id="IPR027417">
    <property type="entry name" value="P-loop_NTPase"/>
</dbReference>
<name>A0AAD7UC86_9STRA</name>
<organism evidence="5 6">
    <name type="scientific">Chrysophaeum taylorii</name>
    <dbReference type="NCBI Taxonomy" id="2483200"/>
    <lineage>
        <taxon>Eukaryota</taxon>
        <taxon>Sar</taxon>
        <taxon>Stramenopiles</taxon>
        <taxon>Ochrophyta</taxon>
        <taxon>Pelagophyceae</taxon>
        <taxon>Pelagomonadales</taxon>
        <taxon>Pelagomonadaceae</taxon>
        <taxon>Chrysophaeum</taxon>
    </lineage>
</organism>
<feature type="domain" description="DNA2/NAM7 helicase-like C-terminal" evidence="4">
    <location>
        <begin position="807"/>
        <end position="1029"/>
    </location>
</feature>
<dbReference type="PANTHER" id="PTHR10887">
    <property type="entry name" value="DNA2/NAM7 HELICASE FAMILY"/>
    <property type="match status" value="1"/>
</dbReference>
<dbReference type="InterPro" id="IPR045055">
    <property type="entry name" value="DNA2/NAM7-like"/>
</dbReference>
<keyword evidence="1" id="KW-0175">Coiled coil</keyword>
<dbReference type="GO" id="GO:0004386">
    <property type="term" value="F:helicase activity"/>
    <property type="evidence" value="ECO:0007669"/>
    <property type="project" value="InterPro"/>
</dbReference>
<feature type="non-terminal residue" evidence="5">
    <location>
        <position position="1"/>
    </location>
</feature>
<dbReference type="Proteomes" id="UP001230188">
    <property type="component" value="Unassembled WGS sequence"/>
</dbReference>
<dbReference type="SUPFAM" id="SSF52540">
    <property type="entry name" value="P-loop containing nucleoside triphosphate hydrolases"/>
    <property type="match status" value="1"/>
</dbReference>
<feature type="non-terminal residue" evidence="5">
    <location>
        <position position="1135"/>
    </location>
</feature>
<protein>
    <recommendedName>
        <fullName evidence="7">P-loop containing nucleoside triphosphate hydrolase protein</fullName>
    </recommendedName>
</protein>
<feature type="domain" description="DNA2/NAM7 helicase helicase" evidence="3">
    <location>
        <begin position="452"/>
        <end position="789"/>
    </location>
</feature>
<feature type="compositionally biased region" description="Acidic residues" evidence="2">
    <location>
        <begin position="952"/>
        <end position="961"/>
    </location>
</feature>
<evidence type="ECO:0000259" key="4">
    <source>
        <dbReference type="Pfam" id="PF13087"/>
    </source>
</evidence>
<dbReference type="Pfam" id="PF13087">
    <property type="entry name" value="AAA_12"/>
    <property type="match status" value="1"/>
</dbReference>
<dbReference type="AlphaFoldDB" id="A0AAD7UC86"/>
<dbReference type="CDD" id="cd18808">
    <property type="entry name" value="SF1_C_Upf1"/>
    <property type="match status" value="1"/>
</dbReference>
<feature type="coiled-coil region" evidence="1">
    <location>
        <begin position="687"/>
        <end position="714"/>
    </location>
</feature>
<dbReference type="PANTHER" id="PTHR10887:SF341">
    <property type="entry name" value="NFX1-TYPE ZINC FINGER-CONTAINING PROTEIN 1"/>
    <property type="match status" value="1"/>
</dbReference>
<evidence type="ECO:0008006" key="7">
    <source>
        <dbReference type="Google" id="ProtNLM"/>
    </source>
</evidence>
<dbReference type="EMBL" id="JAQMWT010000390">
    <property type="protein sequence ID" value="KAJ8602141.1"/>
    <property type="molecule type" value="Genomic_DNA"/>
</dbReference>
<dbReference type="GO" id="GO:0031048">
    <property type="term" value="P:regulatory ncRNA-mediated heterochromatin formation"/>
    <property type="evidence" value="ECO:0007669"/>
    <property type="project" value="TreeGrafter"/>
</dbReference>
<evidence type="ECO:0000313" key="5">
    <source>
        <dbReference type="EMBL" id="KAJ8602141.1"/>
    </source>
</evidence>
<dbReference type="CDD" id="cd17936">
    <property type="entry name" value="EEXXEc_NFX1"/>
    <property type="match status" value="1"/>
</dbReference>
<evidence type="ECO:0000256" key="2">
    <source>
        <dbReference type="SAM" id="MobiDB-lite"/>
    </source>
</evidence>
<dbReference type="InterPro" id="IPR041677">
    <property type="entry name" value="DNA2/NAM7_AAA_11"/>
</dbReference>
<dbReference type="GO" id="GO:0031380">
    <property type="term" value="C:nuclear RNA-directed RNA polymerase complex"/>
    <property type="evidence" value="ECO:0007669"/>
    <property type="project" value="TreeGrafter"/>
</dbReference>
<sequence>SAFFARALKDERFELSGQDGARFLREAAEFRDGAELLYQLTDPQRNGAKILKRALCCEDSVDYYRRSVVPFLARLGQDDMCLGTCKNDLNAVVDVVFAVPGFRRALRQTAEASTDHLAALSWFCLKAAGLRSDARTDSDWRTLADLLIAREAPCAKSLKAVFSGSEREAKRMMRASLVDVSESMPGGRHDNDRFDYRSTQIVPTVQEIQCVKPPYLPPPVSESPIDDEVAATLDRQFRLLREDMVGPMRLGLQNLVRAKHTTPGGSFAYDAVAFEGIETHPRPCLVASCELPPRHRGARLKGGEALEYWRSPSGAKNFPLGSLVALVNKREGRVEYVATIVRAEPDELASRDTFRNNRARPRVGLAFARDLDAYELADILRGLGRVTSTSLVRVCAGYFTYEPVLSCLQKMHSIPFAEELVYGKKPGVATYLAGLDVDAEIENLERSDGFEYDPSQRDALRLALATRVSVTVGPPGTGKTHLGVRLAELIYRSTTERILILTFTNHALDEFLGNLIERSITNVVRVGGRCQAQKLEKYTLQKKQQDLFNQQRSNPWSSSSCSSFDRRRYGALKQRKSECDQQISYLRKDLSKQRSWAAIQKFLEAYDPAAHESLTVPGRRRTSEPNTGEFVVVGPNGQSFKPNHLYRRWLSGYDRGDDYSRQNPRGVWSLDKQARLDLKSKWEDEISSEAREQLAEVLLEYEEVQNKLSALKEDDWRAILEQSRVIGCTTTGAARSNNQSPLKHVLEDVNISVVVIEEAGEVLEAHTLTSLQSGLKHLIMIGDHKQLRPKLEHYPLTVSAKRGFDFNVSLFERLVRSKDFPHGELSVQHRMRPEISQFIRSTTYPTLQDGPGTLSRDRVRGLTHNVLFVDHDEPEDAYAADLDDESHHHDPSNKVNRHEVAMVSAIVRYVLQQDYDPSQVVVLTPYLGQLQEIRHELRRANLGSLVGELDADDLEDDDDAESPTSSLPKKDSSVRVATIDNFQGEENDIVIASLVRSNPDGKIGFLNEPERVNVLLSRARLCEIIIGSSKTLRKAAAAGNSCWTKILDDMADQGLIHRGLPARCENHPDLPPRLLDTLKDFETRAADGGCHRPCEAVLKCGHACPLKCHPFDRKHHKQHAICSAPVIDYCKEGHV</sequence>
<feature type="region of interest" description="Disordered" evidence="2">
    <location>
        <begin position="952"/>
        <end position="973"/>
    </location>
</feature>
<proteinExistence type="predicted"/>
<dbReference type="InterPro" id="IPR047187">
    <property type="entry name" value="SF1_C_Upf1"/>
</dbReference>
<dbReference type="InterPro" id="IPR041679">
    <property type="entry name" value="DNA2/NAM7-like_C"/>
</dbReference>
<dbReference type="Gene3D" id="3.40.50.300">
    <property type="entry name" value="P-loop containing nucleotide triphosphate hydrolases"/>
    <property type="match status" value="3"/>
</dbReference>